<feature type="non-terminal residue" evidence="2">
    <location>
        <position position="64"/>
    </location>
</feature>
<dbReference type="Proteomes" id="UP000054359">
    <property type="component" value="Unassembled WGS sequence"/>
</dbReference>
<dbReference type="EMBL" id="KK117338">
    <property type="protein sequence ID" value="KFM70202.1"/>
    <property type="molecule type" value="Genomic_DNA"/>
</dbReference>
<dbReference type="AlphaFoldDB" id="A0A087TYL3"/>
<evidence type="ECO:0000313" key="2">
    <source>
        <dbReference type="EMBL" id="KFM70202.1"/>
    </source>
</evidence>
<proteinExistence type="predicted"/>
<evidence type="ECO:0000256" key="1">
    <source>
        <dbReference type="SAM" id="MobiDB-lite"/>
    </source>
</evidence>
<accession>A0A087TYL3</accession>
<keyword evidence="3" id="KW-1185">Reference proteome</keyword>
<feature type="compositionally biased region" description="Basic residues" evidence="1">
    <location>
        <begin position="27"/>
        <end position="37"/>
    </location>
</feature>
<sequence length="64" mass="7293">MEKELGSIIYSKDLENYDGLDNESRPSGRKKKKKRHSLSSSACSIEKPSKPDTPQMNHNMFVHS</sequence>
<feature type="region of interest" description="Disordered" evidence="1">
    <location>
        <begin position="12"/>
        <end position="64"/>
    </location>
</feature>
<reference evidence="2 3" key="1">
    <citation type="submission" date="2013-11" db="EMBL/GenBank/DDBJ databases">
        <title>Genome sequencing of Stegodyphus mimosarum.</title>
        <authorList>
            <person name="Bechsgaard J."/>
        </authorList>
    </citation>
    <scope>NUCLEOTIDE SEQUENCE [LARGE SCALE GENOMIC DNA]</scope>
</reference>
<protein>
    <submittedName>
        <fullName evidence="2">Uncharacterized protein</fullName>
    </submittedName>
</protein>
<gene>
    <name evidence="2" type="ORF">X975_25874</name>
</gene>
<evidence type="ECO:0000313" key="3">
    <source>
        <dbReference type="Proteomes" id="UP000054359"/>
    </source>
</evidence>
<organism evidence="2 3">
    <name type="scientific">Stegodyphus mimosarum</name>
    <name type="common">African social velvet spider</name>
    <dbReference type="NCBI Taxonomy" id="407821"/>
    <lineage>
        <taxon>Eukaryota</taxon>
        <taxon>Metazoa</taxon>
        <taxon>Ecdysozoa</taxon>
        <taxon>Arthropoda</taxon>
        <taxon>Chelicerata</taxon>
        <taxon>Arachnida</taxon>
        <taxon>Araneae</taxon>
        <taxon>Araneomorphae</taxon>
        <taxon>Entelegynae</taxon>
        <taxon>Eresoidea</taxon>
        <taxon>Eresidae</taxon>
        <taxon>Stegodyphus</taxon>
    </lineage>
</organism>
<name>A0A087TYL3_STEMI</name>